<dbReference type="FunFam" id="3.30.450.20:FF:000099">
    <property type="entry name" value="Sensory box sensor histidine kinase"/>
    <property type="match status" value="1"/>
</dbReference>
<dbReference type="Proteomes" id="UP000552709">
    <property type="component" value="Unassembled WGS sequence"/>
</dbReference>
<dbReference type="SUPFAM" id="SSF109604">
    <property type="entry name" value="HD-domain/PDEase-like"/>
    <property type="match status" value="1"/>
</dbReference>
<dbReference type="Gene3D" id="1.10.3210.10">
    <property type="entry name" value="Hypothetical protein af1432"/>
    <property type="match status" value="1"/>
</dbReference>
<name>A0A7W8JZE4_9DEIO</name>
<dbReference type="InterPro" id="IPR052020">
    <property type="entry name" value="Cyclic_di-GMP/3'3'-cGAMP_PDE"/>
</dbReference>
<dbReference type="Gene3D" id="3.30.450.20">
    <property type="entry name" value="PAS domain"/>
    <property type="match status" value="1"/>
</dbReference>
<protein>
    <submittedName>
        <fullName evidence="2">PAS domain S-box-containing protein</fullName>
    </submittedName>
</protein>
<evidence type="ECO:0000313" key="3">
    <source>
        <dbReference type="Proteomes" id="UP000552709"/>
    </source>
</evidence>
<dbReference type="InterPro" id="IPR035965">
    <property type="entry name" value="PAS-like_dom_sf"/>
</dbReference>
<gene>
    <name evidence="2" type="ORF">HNQ08_004774</name>
</gene>
<dbReference type="SMART" id="SM00091">
    <property type="entry name" value="PAS"/>
    <property type="match status" value="1"/>
</dbReference>
<dbReference type="Pfam" id="PF13487">
    <property type="entry name" value="HD_5"/>
    <property type="match status" value="1"/>
</dbReference>
<dbReference type="RefSeq" id="WP_229790191.1">
    <property type="nucleotide sequence ID" value="NZ_JACHFL010000020.1"/>
</dbReference>
<dbReference type="SUPFAM" id="SSF55785">
    <property type="entry name" value="PYP-like sensor domain (PAS domain)"/>
    <property type="match status" value="1"/>
</dbReference>
<dbReference type="InterPro" id="IPR000014">
    <property type="entry name" value="PAS"/>
</dbReference>
<dbReference type="PANTHER" id="PTHR45228">
    <property type="entry name" value="CYCLIC DI-GMP PHOSPHODIESTERASE TM_0186-RELATED"/>
    <property type="match status" value="1"/>
</dbReference>
<dbReference type="CDD" id="cd00077">
    <property type="entry name" value="HDc"/>
    <property type="match status" value="1"/>
</dbReference>
<organism evidence="2 3">
    <name type="scientific">Deinococcus humi</name>
    <dbReference type="NCBI Taxonomy" id="662880"/>
    <lineage>
        <taxon>Bacteria</taxon>
        <taxon>Thermotogati</taxon>
        <taxon>Deinococcota</taxon>
        <taxon>Deinococci</taxon>
        <taxon>Deinococcales</taxon>
        <taxon>Deinococcaceae</taxon>
        <taxon>Deinococcus</taxon>
    </lineage>
</organism>
<dbReference type="InterPro" id="IPR013655">
    <property type="entry name" value="PAS_fold_3"/>
</dbReference>
<dbReference type="PANTHER" id="PTHR45228:SF8">
    <property type="entry name" value="TWO-COMPONENT RESPONSE REGULATOR-RELATED"/>
    <property type="match status" value="1"/>
</dbReference>
<evidence type="ECO:0000259" key="1">
    <source>
        <dbReference type="PROSITE" id="PS51832"/>
    </source>
</evidence>
<reference evidence="2 3" key="1">
    <citation type="submission" date="2020-08" db="EMBL/GenBank/DDBJ databases">
        <title>Genomic Encyclopedia of Type Strains, Phase IV (KMG-IV): sequencing the most valuable type-strain genomes for metagenomic binning, comparative biology and taxonomic classification.</title>
        <authorList>
            <person name="Goeker M."/>
        </authorList>
    </citation>
    <scope>NUCLEOTIDE SEQUENCE [LARGE SCALE GENOMIC DNA]</scope>
    <source>
        <strain evidence="2 3">DSM 27939</strain>
    </source>
</reference>
<dbReference type="Pfam" id="PF08447">
    <property type="entry name" value="PAS_3"/>
    <property type="match status" value="1"/>
</dbReference>
<dbReference type="AlphaFoldDB" id="A0A7W8JZE4"/>
<feature type="domain" description="HD-GYP" evidence="1">
    <location>
        <begin position="133"/>
        <end position="319"/>
    </location>
</feature>
<proteinExistence type="predicted"/>
<keyword evidence="3" id="KW-1185">Reference proteome</keyword>
<dbReference type="EMBL" id="JACHFL010000020">
    <property type="protein sequence ID" value="MBB5365648.1"/>
    <property type="molecule type" value="Genomic_DNA"/>
</dbReference>
<dbReference type="SMART" id="SM00471">
    <property type="entry name" value="HDc"/>
    <property type="match status" value="1"/>
</dbReference>
<dbReference type="CDD" id="cd00130">
    <property type="entry name" value="PAS"/>
    <property type="match status" value="1"/>
</dbReference>
<dbReference type="NCBIfam" id="TIGR00229">
    <property type="entry name" value="sensory_box"/>
    <property type="match status" value="1"/>
</dbReference>
<sequence length="319" mass="34678">MTHLSPMTLGPAPEYRRLVEEMPIMLWTADAAGRWTHVNGRWTEYTGLIGEAQGFGFEAALHPDDVAPTLEVWTAAIHSGQPYDIEYRLRDTHGQHRWFVVRGRKVSAPGADDVTWVGSCTDIDAQKQAEVAALNAQRAAVRALGLALEVRDGDTGGHTDRVVGQALALGRALGLGAADLEALELGATLHDVGKIGIPDQVLRKPAALDLDERMLIQAHPAQGARFAAALGLLPPAALGVIRHHHERWDGQGYPDELAWDQIPLLARIFAVVDVYDALVSVRPYKAAWTPEQAQAEIERQAGTQFDPQVVRVFLALTSG</sequence>
<dbReference type="PROSITE" id="PS51832">
    <property type="entry name" value="HD_GYP"/>
    <property type="match status" value="1"/>
</dbReference>
<dbReference type="InterPro" id="IPR003607">
    <property type="entry name" value="HD/PDEase_dom"/>
</dbReference>
<accession>A0A7W8JZE4</accession>
<comment type="caution">
    <text evidence="2">The sequence shown here is derived from an EMBL/GenBank/DDBJ whole genome shotgun (WGS) entry which is preliminary data.</text>
</comment>
<evidence type="ECO:0000313" key="2">
    <source>
        <dbReference type="EMBL" id="MBB5365648.1"/>
    </source>
</evidence>
<dbReference type="InterPro" id="IPR037522">
    <property type="entry name" value="HD_GYP_dom"/>
</dbReference>